<accession>A0ABQ6ASV2</accession>
<dbReference type="Gene3D" id="3.40.50.300">
    <property type="entry name" value="P-loop containing nucleotide triphosphate hydrolases"/>
    <property type="match status" value="1"/>
</dbReference>
<dbReference type="SMART" id="SM00028">
    <property type="entry name" value="TPR"/>
    <property type="match status" value="4"/>
</dbReference>
<proteinExistence type="predicted"/>
<dbReference type="Pfam" id="PF13469">
    <property type="entry name" value="Sulfotransfer_3"/>
    <property type="match status" value="1"/>
</dbReference>
<dbReference type="InterPro" id="IPR019734">
    <property type="entry name" value="TPR_rpt"/>
</dbReference>
<name>A0ABQ6ASV2_9BRAD</name>
<dbReference type="PANTHER" id="PTHR12788">
    <property type="entry name" value="PROTEIN-TYROSINE SULFOTRANSFERASE 2"/>
    <property type="match status" value="1"/>
</dbReference>
<gene>
    <name evidence="2" type="ORF">GCM10007857_20290</name>
</gene>
<organism evidence="2 3">
    <name type="scientific">Bradyrhizobium iriomotense</name>
    <dbReference type="NCBI Taxonomy" id="441950"/>
    <lineage>
        <taxon>Bacteria</taxon>
        <taxon>Pseudomonadati</taxon>
        <taxon>Pseudomonadota</taxon>
        <taxon>Alphaproteobacteria</taxon>
        <taxon>Hyphomicrobiales</taxon>
        <taxon>Nitrobacteraceae</taxon>
        <taxon>Bradyrhizobium</taxon>
    </lineage>
</organism>
<dbReference type="Proteomes" id="UP001156905">
    <property type="component" value="Unassembled WGS sequence"/>
</dbReference>
<evidence type="ECO:0000313" key="3">
    <source>
        <dbReference type="Proteomes" id="UP001156905"/>
    </source>
</evidence>
<dbReference type="Gene3D" id="1.25.40.10">
    <property type="entry name" value="Tetratricopeptide repeat domain"/>
    <property type="match status" value="1"/>
</dbReference>
<dbReference type="InterPro" id="IPR027417">
    <property type="entry name" value="P-loop_NTPase"/>
</dbReference>
<dbReference type="InterPro" id="IPR011990">
    <property type="entry name" value="TPR-like_helical_dom_sf"/>
</dbReference>
<dbReference type="RefSeq" id="WP_284264401.1">
    <property type="nucleotide sequence ID" value="NZ_BSOW01000006.1"/>
</dbReference>
<evidence type="ECO:0000256" key="1">
    <source>
        <dbReference type="ARBA" id="ARBA00022679"/>
    </source>
</evidence>
<dbReference type="SUPFAM" id="SSF48452">
    <property type="entry name" value="TPR-like"/>
    <property type="match status" value="1"/>
</dbReference>
<reference evidence="3" key="1">
    <citation type="journal article" date="2019" name="Int. J. Syst. Evol. Microbiol.">
        <title>The Global Catalogue of Microorganisms (GCM) 10K type strain sequencing project: providing services to taxonomists for standard genome sequencing and annotation.</title>
        <authorList>
            <consortium name="The Broad Institute Genomics Platform"/>
            <consortium name="The Broad Institute Genome Sequencing Center for Infectious Disease"/>
            <person name="Wu L."/>
            <person name="Ma J."/>
        </authorList>
    </citation>
    <scope>NUCLEOTIDE SEQUENCE [LARGE SCALE GENOMIC DNA]</scope>
    <source>
        <strain evidence="3">NBRC 102520</strain>
    </source>
</reference>
<comment type="caution">
    <text evidence="2">The sequence shown here is derived from an EMBL/GenBank/DDBJ whole genome shotgun (WGS) entry which is preliminary data.</text>
</comment>
<keyword evidence="1" id="KW-0808">Transferase</keyword>
<dbReference type="InterPro" id="IPR026634">
    <property type="entry name" value="TPST-like"/>
</dbReference>
<dbReference type="EMBL" id="BSOW01000006">
    <property type="protein sequence ID" value="GLR85318.1"/>
    <property type="molecule type" value="Genomic_DNA"/>
</dbReference>
<sequence>MDVKLQGSVASIDAARGAFAAGDLAGTERMCAQILGQNSNEWRAWALLTETALLRGRQDAASVSADRAVALAPTNPIALVLRAKCLFVAGETRQACAATEVAAEHLGKEPDALDAVGAMFGLLGLQQRARELFRRAVAARPDVPQYLFNLAAAERMIGALGDAEAHCDAAIAHDRNYGLAHYLRSDLRTQSPDRNHIDEMETLLREGRLSQPSEIMLRFALGKECEDLDRWDRAFDHIEAGCDLQHRSLPRDPADEIREIDAIIRAHTRSWIEAAPRSFAAAAPVFVTGLPRTGTTLVERIIASHSAMHSVGETSAFAAEMRRVMAERPGGRDLESIGRRYLDQATALRVPDNVRFIDKTLENYLYCGLIHVALPLAKIILVQRHPMDSCWAIYKAHFRGKFSFAYHQIELADYYLAYRRLSRHWRAVLPPDALMEINYEDIVRDQAAASRNIIRFLGLPWEDGVMRFHESPAPSSTASAVQVRRPIYPSSVGKWRHHAERLKPLRERLAREIPEAELA</sequence>
<evidence type="ECO:0000313" key="2">
    <source>
        <dbReference type="EMBL" id="GLR85318.1"/>
    </source>
</evidence>
<dbReference type="SUPFAM" id="SSF52540">
    <property type="entry name" value="P-loop containing nucleoside triphosphate hydrolases"/>
    <property type="match status" value="1"/>
</dbReference>
<dbReference type="PANTHER" id="PTHR12788:SF10">
    <property type="entry name" value="PROTEIN-TYROSINE SULFOTRANSFERASE"/>
    <property type="match status" value="1"/>
</dbReference>
<keyword evidence="3" id="KW-1185">Reference proteome</keyword>
<protein>
    <submittedName>
        <fullName evidence="2">Sulfotransferase</fullName>
    </submittedName>
</protein>